<dbReference type="Pfam" id="PF03746">
    <property type="entry name" value="LamB_YcsF"/>
    <property type="match status" value="1"/>
</dbReference>
<comment type="function">
    <text evidence="1">Catalyzes the cleavage of 5-oxoproline to form L-glutamate coupled to the hydrolysis of ATP to ADP and inorganic phosphate.</text>
</comment>
<accession>A0A1Y0D5A4</accession>
<dbReference type="GO" id="GO:0005524">
    <property type="term" value="F:ATP binding"/>
    <property type="evidence" value="ECO:0007669"/>
    <property type="project" value="UniProtKB-UniRule"/>
</dbReference>
<dbReference type="Proteomes" id="UP000243937">
    <property type="component" value="Chromosome"/>
</dbReference>
<evidence type="ECO:0000313" key="2">
    <source>
        <dbReference type="EMBL" id="ART82387.1"/>
    </source>
</evidence>
<keyword evidence="3" id="KW-1185">Reference proteome</keyword>
<protein>
    <recommendedName>
        <fullName evidence="1">5-oxoprolinase subunit A</fullName>
        <shortName evidence="1">5-OPase subunit A</shortName>
        <ecNumber evidence="1">3.5.2.9</ecNumber>
    </recommendedName>
    <alternativeName>
        <fullName evidence="1">5-oxoprolinase (ATP-hydrolyzing) subunit A</fullName>
    </alternativeName>
</protein>
<dbReference type="NCBIfam" id="NF003814">
    <property type="entry name" value="PRK05406.1-3"/>
    <property type="match status" value="1"/>
</dbReference>
<dbReference type="PANTHER" id="PTHR30292">
    <property type="entry name" value="UNCHARACTERIZED PROTEIN YBGL-RELATED"/>
    <property type="match status" value="1"/>
</dbReference>
<dbReference type="PANTHER" id="PTHR30292:SF0">
    <property type="entry name" value="5-OXOPROLINASE SUBUNIT A"/>
    <property type="match status" value="1"/>
</dbReference>
<dbReference type="AlphaFoldDB" id="A0A1Y0D5A4"/>
<keyword evidence="1" id="KW-0067">ATP-binding</keyword>
<dbReference type="OrthoDB" id="9773478at2"/>
<dbReference type="Gene3D" id="3.20.20.370">
    <property type="entry name" value="Glycoside hydrolase/deacetylase"/>
    <property type="match status" value="1"/>
</dbReference>
<comment type="similarity">
    <text evidence="1">Belongs to the LamB/PxpA family.</text>
</comment>
<dbReference type="GO" id="GO:0017168">
    <property type="term" value="F:5-oxoprolinase (ATP-hydrolyzing) activity"/>
    <property type="evidence" value="ECO:0007669"/>
    <property type="project" value="UniProtKB-UniRule"/>
</dbReference>
<dbReference type="HAMAP" id="MF_00691">
    <property type="entry name" value="PxpA"/>
    <property type="match status" value="1"/>
</dbReference>
<keyword evidence="1" id="KW-0547">Nucleotide-binding</keyword>
<gene>
    <name evidence="1" type="primary">pxpA</name>
    <name evidence="2" type="ORF">CBP31_06920</name>
</gene>
<dbReference type="EC" id="3.5.2.9" evidence="1"/>
<dbReference type="InterPro" id="IPR005501">
    <property type="entry name" value="LamB/YcsF/PxpA-like"/>
</dbReference>
<dbReference type="SUPFAM" id="SSF88713">
    <property type="entry name" value="Glycoside hydrolase/deacetylase"/>
    <property type="match status" value="1"/>
</dbReference>
<dbReference type="GO" id="GO:0005975">
    <property type="term" value="P:carbohydrate metabolic process"/>
    <property type="evidence" value="ECO:0007669"/>
    <property type="project" value="InterPro"/>
</dbReference>
<evidence type="ECO:0000256" key="1">
    <source>
        <dbReference type="HAMAP-Rule" id="MF_00691"/>
    </source>
</evidence>
<dbReference type="RefSeq" id="WP_087035769.1">
    <property type="nucleotide sequence ID" value="NZ_CP021377.1"/>
</dbReference>
<dbReference type="EMBL" id="CP021377">
    <property type="protein sequence ID" value="ART82387.1"/>
    <property type="molecule type" value="Genomic_DNA"/>
</dbReference>
<reference evidence="2 3" key="1">
    <citation type="journal article" date="2014" name="Int. J. Syst. Evol. Microbiol.">
        <title>Oceanisphaera profunda sp. nov., a marine bacterium isolated from deep-sea sediment, and emended description of the genus Oceanisphaera.</title>
        <authorList>
            <person name="Xu Z."/>
            <person name="Zhang X.Y."/>
            <person name="Su H.N."/>
            <person name="Yu Z.C."/>
            <person name="Liu C."/>
            <person name="Li H."/>
            <person name="Chen X.L."/>
            <person name="Song X.Y."/>
            <person name="Xie B.B."/>
            <person name="Qin Q.L."/>
            <person name="Zhou B.C."/>
            <person name="Shi M."/>
            <person name="Huang Y."/>
            <person name="Zhang Y.Z."/>
        </authorList>
    </citation>
    <scope>NUCLEOTIDE SEQUENCE [LARGE SCALE GENOMIC DNA]</scope>
    <source>
        <strain evidence="2 3">SM1222</strain>
    </source>
</reference>
<comment type="catalytic activity">
    <reaction evidence="1">
        <text>5-oxo-L-proline + ATP + 2 H2O = L-glutamate + ADP + phosphate + H(+)</text>
        <dbReference type="Rhea" id="RHEA:10348"/>
        <dbReference type="ChEBI" id="CHEBI:15377"/>
        <dbReference type="ChEBI" id="CHEBI:15378"/>
        <dbReference type="ChEBI" id="CHEBI:29985"/>
        <dbReference type="ChEBI" id="CHEBI:30616"/>
        <dbReference type="ChEBI" id="CHEBI:43474"/>
        <dbReference type="ChEBI" id="CHEBI:58402"/>
        <dbReference type="ChEBI" id="CHEBI:456216"/>
        <dbReference type="EC" id="3.5.2.9"/>
    </reaction>
</comment>
<dbReference type="KEGG" id="opf:CBP31_06920"/>
<sequence>MGILLLNADMGESFGAWQLGQDEAVLPFIDLANIACGFHASDPDTMRRTVRLALAHQVKIGAHPAYPDLVGFGRRSLACSPAEIENMVLYQLGALDGLCRAEGTQVSYVKPHGALYNDMMREPEKLAAVMQAVARYDASLPLMLMAKADNQTALDLAQSFGLQLWFEAFADRAYDNAGFLVSRQLPDAVLSSQEQIVEQARRLIMAEPLIAHDGSALRLTADTLCVHGDNPESIAAVSAIRHLLENLKLDGLV</sequence>
<comment type="subunit">
    <text evidence="1">Forms a complex composed of PxpA, PxpB and PxpC.</text>
</comment>
<keyword evidence="1" id="KW-0378">Hydrolase</keyword>
<organism evidence="2 3">
    <name type="scientific">Oceanisphaera profunda</name>
    <dbReference type="NCBI Taxonomy" id="1416627"/>
    <lineage>
        <taxon>Bacteria</taxon>
        <taxon>Pseudomonadati</taxon>
        <taxon>Pseudomonadota</taxon>
        <taxon>Gammaproteobacteria</taxon>
        <taxon>Aeromonadales</taxon>
        <taxon>Aeromonadaceae</taxon>
        <taxon>Oceanisphaera</taxon>
    </lineage>
</organism>
<name>A0A1Y0D5A4_9GAMM</name>
<evidence type="ECO:0000313" key="3">
    <source>
        <dbReference type="Proteomes" id="UP000243937"/>
    </source>
</evidence>
<dbReference type="InterPro" id="IPR011330">
    <property type="entry name" value="Glyco_hydro/deAcase_b/a-brl"/>
</dbReference>
<dbReference type="NCBIfam" id="NF003816">
    <property type="entry name" value="PRK05406.1-5"/>
    <property type="match status" value="1"/>
</dbReference>
<proteinExistence type="inferred from homology"/>
<dbReference type="CDD" id="cd10787">
    <property type="entry name" value="LamB_YcsF_like"/>
    <property type="match status" value="1"/>
</dbReference>